<dbReference type="EMBL" id="ANOG01000956">
    <property type="protein sequence ID" value="EMI16452.1"/>
    <property type="molecule type" value="Genomic_DNA"/>
</dbReference>
<comment type="caution">
    <text evidence="1">The sequence shown here is derived from an EMBL/GenBank/DDBJ whole genome shotgun (WGS) entry which is preliminary data.</text>
</comment>
<sequence>MPTQYGAELHAFCTSISLRTLEYCGKLESLPKRSQIKSAHKCWRDYLLGKRSDVMPFSMHCFLLFDKSLSMHKAMGGHVFHDDDLILSQVGPLFIVALLDRRQLSVCDLDIWSQSAVATGGSTLTPWKEWRPNENITRSLFEVLVRHQKEVVERITSKKWAIDA</sequence>
<gene>
    <name evidence="1" type="ORF">RMSM_06610</name>
</gene>
<protein>
    <submittedName>
        <fullName evidence="1">Uncharacterized protein</fullName>
    </submittedName>
</protein>
<organism evidence="1 2">
    <name type="scientific">Rhodopirellula maiorica SM1</name>
    <dbReference type="NCBI Taxonomy" id="1265738"/>
    <lineage>
        <taxon>Bacteria</taxon>
        <taxon>Pseudomonadati</taxon>
        <taxon>Planctomycetota</taxon>
        <taxon>Planctomycetia</taxon>
        <taxon>Pirellulales</taxon>
        <taxon>Pirellulaceae</taxon>
        <taxon>Novipirellula</taxon>
    </lineage>
</organism>
<dbReference type="Proteomes" id="UP000011991">
    <property type="component" value="Unassembled WGS sequence"/>
</dbReference>
<dbReference type="PATRIC" id="fig|1265738.3.peg.6598"/>
<keyword evidence="2" id="KW-1185">Reference proteome</keyword>
<dbReference type="AlphaFoldDB" id="M5RM40"/>
<evidence type="ECO:0000313" key="1">
    <source>
        <dbReference type="EMBL" id="EMI16452.1"/>
    </source>
</evidence>
<accession>M5RM40</accession>
<name>M5RM40_9BACT</name>
<reference evidence="1 2" key="1">
    <citation type="journal article" date="2013" name="Mar. Genomics">
        <title>Expression of sulfatases in Rhodopirellula baltica and the diversity of sulfatases in the genus Rhodopirellula.</title>
        <authorList>
            <person name="Wegner C.E."/>
            <person name="Richter-Heitmann T."/>
            <person name="Klindworth A."/>
            <person name="Klockow C."/>
            <person name="Richter M."/>
            <person name="Achstetter T."/>
            <person name="Glockner F.O."/>
            <person name="Harder J."/>
        </authorList>
    </citation>
    <scope>NUCLEOTIDE SEQUENCE [LARGE SCALE GENOMIC DNA]</scope>
    <source>
        <strain evidence="1 2">SM1</strain>
    </source>
</reference>
<proteinExistence type="predicted"/>
<evidence type="ECO:0000313" key="2">
    <source>
        <dbReference type="Proteomes" id="UP000011991"/>
    </source>
</evidence>